<reference evidence="2 3" key="1">
    <citation type="submission" date="2018-04" db="EMBL/GenBank/DDBJ databases">
        <title>Genomic Encyclopedia of Archaeal and Bacterial Type Strains, Phase II (KMG-II): from individual species to whole genera.</title>
        <authorList>
            <person name="Goeker M."/>
        </authorList>
    </citation>
    <scope>NUCLEOTIDE SEQUENCE [LARGE SCALE GENOMIC DNA]</scope>
    <source>
        <strain evidence="2 3">DSM 26809</strain>
    </source>
</reference>
<evidence type="ECO:0000313" key="3">
    <source>
        <dbReference type="Proteomes" id="UP000244168"/>
    </source>
</evidence>
<dbReference type="Proteomes" id="UP000244168">
    <property type="component" value="Unassembled WGS sequence"/>
</dbReference>
<protein>
    <submittedName>
        <fullName evidence="2">RHS repeat-associated protein</fullName>
    </submittedName>
</protein>
<dbReference type="InterPro" id="IPR050708">
    <property type="entry name" value="T6SS_VgrG/RHS"/>
</dbReference>
<evidence type="ECO:0000256" key="1">
    <source>
        <dbReference type="SAM" id="SignalP"/>
    </source>
</evidence>
<comment type="caution">
    <text evidence="2">The sequence shown here is derived from an EMBL/GenBank/DDBJ whole genome shotgun (WGS) entry which is preliminary data.</text>
</comment>
<feature type="chain" id="PRO_5015713020" evidence="1">
    <location>
        <begin position="23"/>
        <end position="1442"/>
    </location>
</feature>
<dbReference type="PANTHER" id="PTHR32305:SF15">
    <property type="entry name" value="PROTEIN RHSA-RELATED"/>
    <property type="match status" value="1"/>
</dbReference>
<name>A0A2T5J4M4_9SPHI</name>
<sequence length="1442" mass="158125">MNMRKRVLIICVFLSIVVTATAQDIHSSTAVVLPLPGDNAYVVSNGTIRNISSARSVVLGPGTLFEEGSTVKVDIDNTTVLPPPPDNPSADLNRNWVMTTSYDEDGQVVGESKDFYDNNGNSIQSQTKNQTTGQVLATQTLYDAEGRAALTTLPAPTNNASFAYKEHFVQNSSGGDYGYLNFDGDPSNVSSRYTKVNNPDPISNTQIGTLGWYYSNNNTLEPLIPATGFPYSRIEYVNDGSGDQNRAASAGEGLNMGTGHELSIRSFPVISELDHYLSIRNKYCPATQIGSYPSEMSGEGIQQISVDANGNQTLSISDLSGKPLISGRADENGWFSVENNITLVPSANDFEVTINTNNKSTDEFYHTNSFSLISSYNVHITRDGVTVYDGSGNDYSFDNVADPQSSAGFTYVISSTQPFYYTKKAFVSPLQNPNVTLVDNAPARLKESPTTTAQYFYITKSQSINITGPYRLFDMRTGTEITSSFNNGSDLPAGYYKVMVKPGNDGNSAMANVQMSYINTFADVSYNFYNQLGQLILNVAPNGVKELILHPDNYAQGGTAPFSTANEYDLKGRLVASTSTDNGRTEFIYSTDGRIRFTQNAEQRTALFGGRFSYINYDPLGRSIESGEYTPQNSGDLQFSALKTNTGLQDATDDALTGGLRGDWVKMHYDLPDNSHGLSGYTQNEGAMRGLVSWTESENSKTWYNYDDQGRVSWLIKKQTGLEAKTVNYTYNAKGSVAVVDYQREHPTDRFLHYYDHDSDGRLVNVKTSRDNVNLIQHAKYYYYLHGPLKRIELGDQLQGIDYVYTPQGWLKSVNNASGDKAKDPNNDGLYNSFAPDAFGMQIEYFSHDYQRDGSNIGSINTGQTSYYNGNVNGIAWRSAKTQADAGSTPGIDDPAMYSYSYDAKYQMTQAEWGSPDLTNGTFNVASSFKEKNISYDANGNILGLQRYDKNGALHDNFNNYQYQPGTNKLVSVGSLSDPTGYASYTYDNVGQLKSLKHGDSNLYIKYNSKGLMTGVYDDAAMTHSLVSYTYDEMGDRISRTDAMNGTPVTTNYVYDVMGNILAIYNGASVSEMPVFGSDRLGTYYAEGNNYVYELKDNVGSVRAVINRNKKADGSVDVISYDDYYPYGAVAQSGGNGYRYQYQGEYAEKDAVTGWNNFDLRMYDGMIGRWLTMDPMGQYHSPYEGMGNNPVNSFDINGGCDPCNVPPPNAPSNPKTGTSYSDGKNTYIYSEDAHGWTKLYAPGISGGAYAYGPRSYFSDNGVTSSFGRVGANFGVNSGVYFANGDIDLTTLGADFTVQPFSFKDGFEESIDAYVFKGNASFSTGVNVKGFKITNKITGKVEFVSVDGKIALLTPMSNDKEKRGFNAEVSLGVHAVKAEIGGMLDISGYKINYVAGADVGDHIGLGFGAYYDSKQQAFIIKFEQNLGWDVGENLGVDVKIPWK</sequence>
<accession>A0A2T5J4M4</accession>
<evidence type="ECO:0000313" key="2">
    <source>
        <dbReference type="EMBL" id="PTQ92452.1"/>
    </source>
</evidence>
<dbReference type="PANTHER" id="PTHR32305">
    <property type="match status" value="1"/>
</dbReference>
<keyword evidence="3" id="KW-1185">Reference proteome</keyword>
<feature type="signal peptide" evidence="1">
    <location>
        <begin position="1"/>
        <end position="22"/>
    </location>
</feature>
<keyword evidence="1" id="KW-0732">Signal</keyword>
<dbReference type="NCBIfam" id="TIGR03696">
    <property type="entry name" value="Rhs_assc_core"/>
    <property type="match status" value="1"/>
</dbReference>
<dbReference type="EMBL" id="QAOQ01000012">
    <property type="protein sequence ID" value="PTQ92452.1"/>
    <property type="molecule type" value="Genomic_DNA"/>
</dbReference>
<organism evidence="2 3">
    <name type="scientific">Mucilaginibacter yixingensis</name>
    <dbReference type="NCBI Taxonomy" id="1295612"/>
    <lineage>
        <taxon>Bacteria</taxon>
        <taxon>Pseudomonadati</taxon>
        <taxon>Bacteroidota</taxon>
        <taxon>Sphingobacteriia</taxon>
        <taxon>Sphingobacteriales</taxon>
        <taxon>Sphingobacteriaceae</taxon>
        <taxon>Mucilaginibacter</taxon>
    </lineage>
</organism>
<dbReference type="Gene3D" id="2.180.10.10">
    <property type="entry name" value="RHS repeat-associated core"/>
    <property type="match status" value="1"/>
</dbReference>
<dbReference type="OrthoDB" id="2972467at2"/>
<gene>
    <name evidence="2" type="ORF">C8P68_11252</name>
</gene>
<proteinExistence type="predicted"/>
<dbReference type="InterPro" id="IPR022385">
    <property type="entry name" value="Rhs_assc_core"/>
</dbReference>